<protein>
    <recommendedName>
        <fullName evidence="9">F-box only protein 32</fullName>
    </recommendedName>
</protein>
<evidence type="ECO:0000256" key="9">
    <source>
        <dbReference type="ARBA" id="ARBA00040059"/>
    </source>
</evidence>
<evidence type="ECO:0000313" key="12">
    <source>
        <dbReference type="Proteomes" id="UP000694892"/>
    </source>
</evidence>
<dbReference type="GO" id="GO:0005634">
    <property type="term" value="C:nucleus"/>
    <property type="evidence" value="ECO:0007669"/>
    <property type="project" value="UniProtKB-SubCell"/>
</dbReference>
<dbReference type="AlphaFoldDB" id="A0A974HGY4"/>
<comment type="function">
    <text evidence="7">Substrate recognition component of a SCF (SKP1-CUL1-F-box protein) E3 ubiquitin-protein ligase complex which mediates the ubiquitination and subsequent proteasomal degradation of target proteins. Probably recognizes and binds to phosphorylated target proteins during skeletal muscle atrophy. Recognizes TERF1.</text>
</comment>
<keyword evidence="5" id="KW-0833">Ubl conjugation pathway</keyword>
<proteinExistence type="predicted"/>
<keyword evidence="6" id="KW-0539">Nucleus</keyword>
<dbReference type="CDD" id="cd22103">
    <property type="entry name" value="F-box_FBXO32"/>
    <property type="match status" value="1"/>
</dbReference>
<evidence type="ECO:0000256" key="2">
    <source>
        <dbReference type="ARBA" id="ARBA00004496"/>
    </source>
</evidence>
<comment type="pathway">
    <text evidence="3">Protein modification; protein ubiquitination.</text>
</comment>
<dbReference type="PANTHER" id="PTHR13123:SF6">
    <property type="entry name" value="F-BOX ONLY PROTEIN 32"/>
    <property type="match status" value="1"/>
</dbReference>
<accession>A0A974HGY4</accession>
<sequence length="462" mass="52353">MHDMNISREPCLRQYWPASYQGQPPGVAKRCSCAKEHNCILSTTDARHHRNCLKGSESPLNMADIIKCTVCLYPVSGTGPTGYQENSWWAHVSLVTQSFGLYHDHSSFLYENKEEEQSEVARLIIHAAGAGDTNTGAGDTNTGAGDTNTGAGDTNTVLLELIAKSQLTSLSGIAQKNYMNILEKVVQKARMKNRQTSGYFGKRSTIQRAIFHSSRREDGHRCADIPAISDEPSPDPPLTIQNKSDDVLPLTVIVRKLCLTKAVLEDQQNIRLIKELLLTLYTSLCTLVQRVGKSVLVGNINVWFYRMETIVDWQHQLNNIQITRPSLKGTTLSDLPLSLQLNIMQRFADGRDIVCLGQVSSDLQVLSEDRLLWKKLCQYHFTERQIRKRLILSDKGHLDWKKMYFKLVRCYPKREQYGQNLQLCRHCHILSWEGTDHPCTANNPESCLVCLSPQDFINLFRF</sequence>
<dbReference type="GO" id="GO:0005737">
    <property type="term" value="C:cytoplasm"/>
    <property type="evidence" value="ECO:0007669"/>
    <property type="project" value="UniProtKB-SubCell"/>
</dbReference>
<evidence type="ECO:0000256" key="6">
    <source>
        <dbReference type="ARBA" id="ARBA00023242"/>
    </source>
</evidence>
<evidence type="ECO:0000256" key="8">
    <source>
        <dbReference type="ARBA" id="ARBA00038756"/>
    </source>
</evidence>
<dbReference type="Pfam" id="PF12937">
    <property type="entry name" value="F-box-like"/>
    <property type="match status" value="1"/>
</dbReference>
<dbReference type="InterPro" id="IPR001810">
    <property type="entry name" value="F-box_dom"/>
</dbReference>
<evidence type="ECO:0000256" key="3">
    <source>
        <dbReference type="ARBA" id="ARBA00004906"/>
    </source>
</evidence>
<organism evidence="11 12">
    <name type="scientific">Xenopus laevis</name>
    <name type="common">African clawed frog</name>
    <dbReference type="NCBI Taxonomy" id="8355"/>
    <lineage>
        <taxon>Eukaryota</taxon>
        <taxon>Metazoa</taxon>
        <taxon>Chordata</taxon>
        <taxon>Craniata</taxon>
        <taxon>Vertebrata</taxon>
        <taxon>Euteleostomi</taxon>
        <taxon>Amphibia</taxon>
        <taxon>Batrachia</taxon>
        <taxon>Anura</taxon>
        <taxon>Pipoidea</taxon>
        <taxon>Pipidae</taxon>
        <taxon>Xenopodinae</taxon>
        <taxon>Xenopus</taxon>
        <taxon>Xenopus</taxon>
    </lineage>
</organism>
<keyword evidence="4" id="KW-0963">Cytoplasm</keyword>
<dbReference type="SUPFAM" id="SSF81383">
    <property type="entry name" value="F-box domain"/>
    <property type="match status" value="1"/>
</dbReference>
<dbReference type="GO" id="GO:0019005">
    <property type="term" value="C:SCF ubiquitin ligase complex"/>
    <property type="evidence" value="ECO:0007669"/>
    <property type="project" value="TreeGrafter"/>
</dbReference>
<gene>
    <name evidence="11" type="ORF">XELAEV_18032342mg</name>
</gene>
<evidence type="ECO:0000256" key="1">
    <source>
        <dbReference type="ARBA" id="ARBA00004123"/>
    </source>
</evidence>
<dbReference type="InterPro" id="IPR036047">
    <property type="entry name" value="F-box-like_dom_sf"/>
</dbReference>
<dbReference type="EMBL" id="CM004476">
    <property type="protein sequence ID" value="OCT77146.1"/>
    <property type="molecule type" value="Genomic_DNA"/>
</dbReference>
<comment type="subcellular location">
    <subcellularLocation>
        <location evidence="2">Cytoplasm</location>
    </subcellularLocation>
    <subcellularLocation>
        <location evidence="1">Nucleus</location>
    </subcellularLocation>
</comment>
<dbReference type="Gene3D" id="1.20.1280.50">
    <property type="match status" value="1"/>
</dbReference>
<dbReference type="GO" id="GO:0016567">
    <property type="term" value="P:protein ubiquitination"/>
    <property type="evidence" value="ECO:0007669"/>
    <property type="project" value="TreeGrafter"/>
</dbReference>
<evidence type="ECO:0000256" key="4">
    <source>
        <dbReference type="ARBA" id="ARBA00022490"/>
    </source>
</evidence>
<dbReference type="InterPro" id="IPR040394">
    <property type="entry name" value="FBX25/32"/>
</dbReference>
<evidence type="ECO:0000256" key="5">
    <source>
        <dbReference type="ARBA" id="ARBA00022786"/>
    </source>
</evidence>
<evidence type="ECO:0000259" key="10">
    <source>
        <dbReference type="Pfam" id="PF12937"/>
    </source>
</evidence>
<comment type="subunit">
    <text evidence="8">Part of the SCF (SKP1-CUL1-F-box) E3 ubiquitin-protein ligase complex SCF(FBXO32) formed of CUL1, SKP1, RBX1 and FBXO32.</text>
</comment>
<reference evidence="12" key="1">
    <citation type="journal article" date="2016" name="Nature">
        <title>Genome evolution in the allotetraploid frog Xenopus laevis.</title>
        <authorList>
            <person name="Session A.M."/>
            <person name="Uno Y."/>
            <person name="Kwon T."/>
            <person name="Chapman J.A."/>
            <person name="Toyoda A."/>
            <person name="Takahashi S."/>
            <person name="Fukui A."/>
            <person name="Hikosaka A."/>
            <person name="Suzuki A."/>
            <person name="Kondo M."/>
            <person name="van Heeringen S.J."/>
            <person name="Quigley I."/>
            <person name="Heinz S."/>
            <person name="Ogino H."/>
            <person name="Ochi H."/>
            <person name="Hellsten U."/>
            <person name="Lyons J.B."/>
            <person name="Simakov O."/>
            <person name="Putnam N."/>
            <person name="Stites J."/>
            <person name="Kuroki Y."/>
            <person name="Tanaka T."/>
            <person name="Michiue T."/>
            <person name="Watanabe M."/>
            <person name="Bogdanovic O."/>
            <person name="Lister R."/>
            <person name="Georgiou G."/>
            <person name="Paranjpe S.S."/>
            <person name="van Kruijsbergen I."/>
            <person name="Shu S."/>
            <person name="Carlson J."/>
            <person name="Kinoshita T."/>
            <person name="Ohta Y."/>
            <person name="Mawaribuchi S."/>
            <person name="Jenkins J."/>
            <person name="Grimwood J."/>
            <person name="Schmutz J."/>
            <person name="Mitros T."/>
            <person name="Mozaffari S.V."/>
            <person name="Suzuki Y."/>
            <person name="Haramoto Y."/>
            <person name="Yamamoto T.S."/>
            <person name="Takagi C."/>
            <person name="Heald R."/>
            <person name="Miller K."/>
            <person name="Haudenschild C."/>
            <person name="Kitzman J."/>
            <person name="Nakayama T."/>
            <person name="Izutsu Y."/>
            <person name="Robert J."/>
            <person name="Fortriede J."/>
            <person name="Burns K."/>
            <person name="Lotay V."/>
            <person name="Karimi K."/>
            <person name="Yasuoka Y."/>
            <person name="Dichmann D.S."/>
            <person name="Flajnik M.F."/>
            <person name="Houston D.W."/>
            <person name="Shendure J."/>
            <person name="DuPasquier L."/>
            <person name="Vize P.D."/>
            <person name="Zorn A.M."/>
            <person name="Ito M."/>
            <person name="Marcotte E.M."/>
            <person name="Wallingford J.B."/>
            <person name="Ito Y."/>
            <person name="Asashima M."/>
            <person name="Ueno N."/>
            <person name="Matsuda Y."/>
            <person name="Veenstra G.J."/>
            <person name="Fujiyama A."/>
            <person name="Harland R.M."/>
            <person name="Taira M."/>
            <person name="Rokhsar D.S."/>
        </authorList>
    </citation>
    <scope>NUCLEOTIDE SEQUENCE [LARGE SCALE GENOMIC DNA]</scope>
    <source>
        <strain evidence="12">J</strain>
    </source>
</reference>
<feature type="domain" description="F-box" evidence="10">
    <location>
        <begin position="332"/>
        <end position="378"/>
    </location>
</feature>
<name>A0A974HGY4_XENLA</name>
<dbReference type="PANTHER" id="PTHR13123">
    <property type="entry name" value="LD30288P"/>
    <property type="match status" value="1"/>
</dbReference>
<dbReference type="Proteomes" id="UP000694892">
    <property type="component" value="Chromosome 6L"/>
</dbReference>
<evidence type="ECO:0000256" key="7">
    <source>
        <dbReference type="ARBA" id="ARBA00037167"/>
    </source>
</evidence>
<evidence type="ECO:0000313" key="11">
    <source>
        <dbReference type="EMBL" id="OCT77146.1"/>
    </source>
</evidence>